<evidence type="ECO:0000313" key="2">
    <source>
        <dbReference type="Proteomes" id="UP001190700"/>
    </source>
</evidence>
<dbReference type="AlphaFoldDB" id="A0AAE0C9U3"/>
<evidence type="ECO:0000313" key="1">
    <source>
        <dbReference type="EMBL" id="KAK3250020.1"/>
    </source>
</evidence>
<proteinExistence type="predicted"/>
<dbReference type="Proteomes" id="UP001190700">
    <property type="component" value="Unassembled WGS sequence"/>
</dbReference>
<gene>
    <name evidence="1" type="ORF">CYMTET_40587</name>
</gene>
<accession>A0AAE0C9U3</accession>
<protein>
    <submittedName>
        <fullName evidence="1">Uncharacterized protein</fullName>
    </submittedName>
</protein>
<keyword evidence="2" id="KW-1185">Reference proteome</keyword>
<comment type="caution">
    <text evidence="1">The sequence shown here is derived from an EMBL/GenBank/DDBJ whole genome shotgun (WGS) entry which is preliminary data.</text>
</comment>
<dbReference type="EMBL" id="LGRX02026958">
    <property type="protein sequence ID" value="KAK3250020.1"/>
    <property type="molecule type" value="Genomic_DNA"/>
</dbReference>
<reference evidence="1 2" key="1">
    <citation type="journal article" date="2015" name="Genome Biol. Evol.">
        <title>Comparative Genomics of a Bacterivorous Green Alga Reveals Evolutionary Causalities and Consequences of Phago-Mixotrophic Mode of Nutrition.</title>
        <authorList>
            <person name="Burns J.A."/>
            <person name="Paasch A."/>
            <person name="Narechania A."/>
            <person name="Kim E."/>
        </authorList>
    </citation>
    <scope>NUCLEOTIDE SEQUENCE [LARGE SCALE GENOMIC DNA]</scope>
    <source>
        <strain evidence="1 2">PLY_AMNH</strain>
    </source>
</reference>
<name>A0AAE0C9U3_9CHLO</name>
<sequence>MCLGAQDLTPVSSQRVPVKKRALQEEVRSRRGAWHAGGAGNEVLQWIACGAKMRRWLKDPPLKFDHGGTGMTKKPRVASLSCPKARDEQVEAGHGLPVVDLISHEVELQGGDDEEAAEASQGD</sequence>
<organism evidence="1 2">
    <name type="scientific">Cymbomonas tetramitiformis</name>
    <dbReference type="NCBI Taxonomy" id="36881"/>
    <lineage>
        <taxon>Eukaryota</taxon>
        <taxon>Viridiplantae</taxon>
        <taxon>Chlorophyta</taxon>
        <taxon>Pyramimonadophyceae</taxon>
        <taxon>Pyramimonadales</taxon>
        <taxon>Pyramimonadaceae</taxon>
        <taxon>Cymbomonas</taxon>
    </lineage>
</organism>